<name>A0A9D3Y343_DREPO</name>
<protein>
    <submittedName>
        <fullName evidence="1">Uncharacterized protein</fullName>
    </submittedName>
</protein>
<keyword evidence="2" id="KW-1185">Reference proteome</keyword>
<evidence type="ECO:0000313" key="1">
    <source>
        <dbReference type="EMBL" id="KAH3691442.1"/>
    </source>
</evidence>
<reference evidence="1" key="1">
    <citation type="journal article" date="2019" name="bioRxiv">
        <title>The Genome of the Zebra Mussel, Dreissena polymorpha: A Resource for Invasive Species Research.</title>
        <authorList>
            <person name="McCartney M.A."/>
            <person name="Auch B."/>
            <person name="Kono T."/>
            <person name="Mallez S."/>
            <person name="Zhang Y."/>
            <person name="Obille A."/>
            <person name="Becker A."/>
            <person name="Abrahante J.E."/>
            <person name="Garbe J."/>
            <person name="Badalamenti J.P."/>
            <person name="Herman A."/>
            <person name="Mangelson H."/>
            <person name="Liachko I."/>
            <person name="Sullivan S."/>
            <person name="Sone E.D."/>
            <person name="Koren S."/>
            <person name="Silverstein K.A.T."/>
            <person name="Beckman K.B."/>
            <person name="Gohl D.M."/>
        </authorList>
    </citation>
    <scope>NUCLEOTIDE SEQUENCE</scope>
    <source>
        <strain evidence="1">Duluth1</strain>
        <tissue evidence="1">Whole animal</tissue>
    </source>
</reference>
<proteinExistence type="predicted"/>
<organism evidence="1 2">
    <name type="scientific">Dreissena polymorpha</name>
    <name type="common">Zebra mussel</name>
    <name type="synonym">Mytilus polymorpha</name>
    <dbReference type="NCBI Taxonomy" id="45954"/>
    <lineage>
        <taxon>Eukaryota</taxon>
        <taxon>Metazoa</taxon>
        <taxon>Spiralia</taxon>
        <taxon>Lophotrochozoa</taxon>
        <taxon>Mollusca</taxon>
        <taxon>Bivalvia</taxon>
        <taxon>Autobranchia</taxon>
        <taxon>Heteroconchia</taxon>
        <taxon>Euheterodonta</taxon>
        <taxon>Imparidentia</taxon>
        <taxon>Neoheterodontei</taxon>
        <taxon>Myida</taxon>
        <taxon>Dreissenoidea</taxon>
        <taxon>Dreissenidae</taxon>
        <taxon>Dreissena</taxon>
    </lineage>
</organism>
<accession>A0A9D3Y343</accession>
<dbReference type="Proteomes" id="UP000828390">
    <property type="component" value="Unassembled WGS sequence"/>
</dbReference>
<comment type="caution">
    <text evidence="1">The sequence shown here is derived from an EMBL/GenBank/DDBJ whole genome shotgun (WGS) entry which is preliminary data.</text>
</comment>
<reference evidence="1" key="2">
    <citation type="submission" date="2020-11" db="EMBL/GenBank/DDBJ databases">
        <authorList>
            <person name="McCartney M.A."/>
            <person name="Auch B."/>
            <person name="Kono T."/>
            <person name="Mallez S."/>
            <person name="Becker A."/>
            <person name="Gohl D.M."/>
            <person name="Silverstein K.A.T."/>
            <person name="Koren S."/>
            <person name="Bechman K.B."/>
            <person name="Herman A."/>
            <person name="Abrahante J.E."/>
            <person name="Garbe J."/>
        </authorList>
    </citation>
    <scope>NUCLEOTIDE SEQUENCE</scope>
    <source>
        <strain evidence="1">Duluth1</strain>
        <tissue evidence="1">Whole animal</tissue>
    </source>
</reference>
<dbReference type="EMBL" id="JAIWYP010000036">
    <property type="protein sequence ID" value="KAH3691442.1"/>
    <property type="molecule type" value="Genomic_DNA"/>
</dbReference>
<evidence type="ECO:0000313" key="2">
    <source>
        <dbReference type="Proteomes" id="UP000828390"/>
    </source>
</evidence>
<gene>
    <name evidence="1" type="ORF">DPMN_194206</name>
</gene>
<sequence>MNVIGLKAPFDQRTNQTTDLWSISGQVKGVRLPILSNPEVVSETPKRQAPSPR</sequence>
<dbReference type="AlphaFoldDB" id="A0A9D3Y343"/>